<dbReference type="PANTHER" id="PTHR43811">
    <property type="entry name" value="FKBP-TYPE PEPTIDYL-PROLYL CIS-TRANS ISOMERASE FKPA"/>
    <property type="match status" value="1"/>
</dbReference>
<comment type="catalytic activity">
    <reaction evidence="1 5 6">
        <text>[protein]-peptidylproline (omega=180) = [protein]-peptidylproline (omega=0)</text>
        <dbReference type="Rhea" id="RHEA:16237"/>
        <dbReference type="Rhea" id="RHEA-COMP:10747"/>
        <dbReference type="Rhea" id="RHEA-COMP:10748"/>
        <dbReference type="ChEBI" id="CHEBI:83833"/>
        <dbReference type="ChEBI" id="CHEBI:83834"/>
        <dbReference type="EC" id="5.2.1.8"/>
    </reaction>
</comment>
<dbReference type="SUPFAM" id="SSF54534">
    <property type="entry name" value="FKBP-like"/>
    <property type="match status" value="1"/>
</dbReference>
<evidence type="ECO:0000256" key="3">
    <source>
        <dbReference type="ARBA" id="ARBA00023110"/>
    </source>
</evidence>
<dbReference type="Gene3D" id="1.10.287.460">
    <property type="entry name" value="Peptidyl-prolyl cis-trans isomerase, FKBP-type, N-terminal domain"/>
    <property type="match status" value="1"/>
</dbReference>
<dbReference type="GO" id="GO:0003755">
    <property type="term" value="F:peptidyl-prolyl cis-trans isomerase activity"/>
    <property type="evidence" value="ECO:0007669"/>
    <property type="project" value="UniProtKB-UniRule"/>
</dbReference>
<dbReference type="FunFam" id="3.10.50.40:FF:000006">
    <property type="entry name" value="Peptidyl-prolyl cis-trans isomerase"/>
    <property type="match status" value="1"/>
</dbReference>
<evidence type="ECO:0000259" key="8">
    <source>
        <dbReference type="PROSITE" id="PS50059"/>
    </source>
</evidence>
<dbReference type="Gene3D" id="3.10.50.40">
    <property type="match status" value="1"/>
</dbReference>
<dbReference type="OrthoDB" id="9814548at2"/>
<keyword evidence="4 5" id="KW-0413">Isomerase</keyword>
<dbReference type="PROSITE" id="PS50059">
    <property type="entry name" value="FKBP_PPIASE"/>
    <property type="match status" value="1"/>
</dbReference>
<feature type="signal peptide" evidence="7">
    <location>
        <begin position="1"/>
        <end position="21"/>
    </location>
</feature>
<dbReference type="NCBIfam" id="NF008150">
    <property type="entry name" value="PRK10902.1"/>
    <property type="match status" value="1"/>
</dbReference>
<dbReference type="Pfam" id="PF01346">
    <property type="entry name" value="FKBP_N"/>
    <property type="match status" value="1"/>
</dbReference>
<evidence type="ECO:0000256" key="2">
    <source>
        <dbReference type="ARBA" id="ARBA00006577"/>
    </source>
</evidence>
<dbReference type="Pfam" id="PF00254">
    <property type="entry name" value="FKBP_C"/>
    <property type="match status" value="1"/>
</dbReference>
<dbReference type="PANTHER" id="PTHR43811:SF19">
    <property type="entry name" value="39 KDA FK506-BINDING NUCLEAR PROTEIN"/>
    <property type="match status" value="1"/>
</dbReference>
<gene>
    <name evidence="9" type="ORF">D5018_06240</name>
</gene>
<keyword evidence="10" id="KW-1185">Reference proteome</keyword>
<comment type="caution">
    <text evidence="9">The sequence shown here is derived from an EMBL/GenBank/DDBJ whole genome shotgun (WGS) entry which is preliminary data.</text>
</comment>
<dbReference type="GO" id="GO:0006457">
    <property type="term" value="P:protein folding"/>
    <property type="evidence" value="ECO:0007669"/>
    <property type="project" value="InterPro"/>
</dbReference>
<dbReference type="InterPro" id="IPR001179">
    <property type="entry name" value="PPIase_FKBP_dom"/>
</dbReference>
<dbReference type="AlphaFoldDB" id="A0A3L8PYV3"/>
<dbReference type="InterPro" id="IPR036944">
    <property type="entry name" value="PPIase_FKBP_N_sf"/>
</dbReference>
<feature type="chain" id="PRO_5018068231" description="Peptidyl-prolyl cis-trans isomerase" evidence="7">
    <location>
        <begin position="22"/>
        <end position="262"/>
    </location>
</feature>
<keyword evidence="3 5" id="KW-0697">Rotamase</keyword>
<evidence type="ECO:0000256" key="7">
    <source>
        <dbReference type="SAM" id="SignalP"/>
    </source>
</evidence>
<dbReference type="PROSITE" id="PS51257">
    <property type="entry name" value="PROKAR_LIPOPROTEIN"/>
    <property type="match status" value="1"/>
</dbReference>
<protein>
    <recommendedName>
        <fullName evidence="6">Peptidyl-prolyl cis-trans isomerase</fullName>
        <ecNumber evidence="6">5.2.1.8</ecNumber>
    </recommendedName>
</protein>
<dbReference type="EMBL" id="QZEI01000014">
    <property type="protein sequence ID" value="RLV60544.1"/>
    <property type="molecule type" value="Genomic_DNA"/>
</dbReference>
<name>A0A3L8PYV3_9GAMM</name>
<reference evidence="9 10" key="1">
    <citation type="submission" date="2018-09" db="EMBL/GenBank/DDBJ databases">
        <title>Phylogeny of the Shewanellaceae, and recommendation for two new genera, Pseudoshewanella and Parashewanella.</title>
        <authorList>
            <person name="Wang G."/>
        </authorList>
    </citation>
    <scope>NUCLEOTIDE SEQUENCE [LARGE SCALE GENOMIC DNA]</scope>
    <source>
        <strain evidence="9 10">C51</strain>
    </source>
</reference>
<evidence type="ECO:0000256" key="5">
    <source>
        <dbReference type="PROSITE-ProRule" id="PRU00277"/>
    </source>
</evidence>
<accession>A0A3L8PYV3</accession>
<comment type="similarity">
    <text evidence="2 6">Belongs to the FKBP-type PPIase family.</text>
</comment>
<sequence length="262" mass="28806">MKSVYKISLVALAVLGLSACNQEQKTTKDTAGTELTTQAQKESYSVGASIGKYMANHIKEQEELGLPVDRTLIVEGFANGLNDKSKLTEEEMQTLLQGLDKRLAEKRKAHADEMAKKNLEAGKKYLEDFAKKPGVVTTKSGLEYQILEEGKGPKPKATDTVEVHYKGTLIDGTEFDSSYKRNQTVKFQLNRVIPGWTEGVQLMPVGSKFRFVIPSNLAYGDRDMGTIPANSTLIFDVVLKSIVKEDAAKAEKKADSHAGHSH</sequence>
<organism evidence="9 10">
    <name type="scientific">Parashewanella curva</name>
    <dbReference type="NCBI Taxonomy" id="2338552"/>
    <lineage>
        <taxon>Bacteria</taxon>
        <taxon>Pseudomonadati</taxon>
        <taxon>Pseudomonadota</taxon>
        <taxon>Gammaproteobacteria</taxon>
        <taxon>Alteromonadales</taxon>
        <taxon>Shewanellaceae</taxon>
        <taxon>Parashewanella</taxon>
    </lineage>
</organism>
<evidence type="ECO:0000313" key="10">
    <source>
        <dbReference type="Proteomes" id="UP000281474"/>
    </source>
</evidence>
<evidence type="ECO:0000256" key="1">
    <source>
        <dbReference type="ARBA" id="ARBA00000971"/>
    </source>
</evidence>
<dbReference type="Proteomes" id="UP000281474">
    <property type="component" value="Unassembled WGS sequence"/>
</dbReference>
<proteinExistence type="inferred from homology"/>
<keyword evidence="7" id="KW-0732">Signal</keyword>
<evidence type="ECO:0000256" key="4">
    <source>
        <dbReference type="ARBA" id="ARBA00023235"/>
    </source>
</evidence>
<dbReference type="InterPro" id="IPR000774">
    <property type="entry name" value="PPIase_FKBP_N"/>
</dbReference>
<dbReference type="RefSeq" id="WP_121838151.1">
    <property type="nucleotide sequence ID" value="NZ_ML014763.1"/>
</dbReference>
<dbReference type="EC" id="5.2.1.8" evidence="6"/>
<feature type="domain" description="PPIase FKBP-type" evidence="8">
    <location>
        <begin position="158"/>
        <end position="243"/>
    </location>
</feature>
<dbReference type="InterPro" id="IPR046357">
    <property type="entry name" value="PPIase_dom_sf"/>
</dbReference>
<evidence type="ECO:0000313" key="9">
    <source>
        <dbReference type="EMBL" id="RLV60544.1"/>
    </source>
</evidence>
<evidence type="ECO:0000256" key="6">
    <source>
        <dbReference type="RuleBase" id="RU003915"/>
    </source>
</evidence>